<evidence type="ECO:0000313" key="3">
    <source>
        <dbReference type="EMBL" id="ABG60061.1"/>
    </source>
</evidence>
<dbReference type="InterPro" id="IPR004888">
    <property type="entry name" value="Glycoside_hydrolase_63"/>
</dbReference>
<dbReference type="KEGG" id="chu:CHU_2813"/>
<dbReference type="InterPro" id="IPR031335">
    <property type="entry name" value="Glyco_hydro_63_C"/>
</dbReference>
<dbReference type="Proteomes" id="UP000001822">
    <property type="component" value="Chromosome"/>
</dbReference>
<protein>
    <submittedName>
        <fullName evidence="3">Uncharacterized protein</fullName>
    </submittedName>
</protein>
<dbReference type="Gene3D" id="1.50.10.10">
    <property type="match status" value="1"/>
</dbReference>
<dbReference type="Pfam" id="PF22422">
    <property type="entry name" value="MGH1-like_GH"/>
    <property type="match status" value="1"/>
</dbReference>
<gene>
    <name evidence="3" type="ordered locus">CHU_2813</name>
</gene>
<evidence type="ECO:0000259" key="2">
    <source>
        <dbReference type="Pfam" id="PF22422"/>
    </source>
</evidence>
<dbReference type="InterPro" id="IPR012341">
    <property type="entry name" value="6hp_glycosidase-like_sf"/>
</dbReference>
<proteinExistence type="predicted"/>
<accession>A0A6N4SUS1</accession>
<evidence type="ECO:0000313" key="4">
    <source>
        <dbReference type="Proteomes" id="UP000001822"/>
    </source>
</evidence>
<dbReference type="RefSeq" id="WP_011586171.1">
    <property type="nucleotide sequence ID" value="NC_008255.1"/>
</dbReference>
<feature type="domain" description="Mannosylglycerate hydrolase MGH1-like glycoside hydrolase" evidence="2">
    <location>
        <begin position="421"/>
        <end position="527"/>
    </location>
</feature>
<dbReference type="EMBL" id="CP000383">
    <property type="protein sequence ID" value="ABG60061.1"/>
    <property type="molecule type" value="Genomic_DNA"/>
</dbReference>
<dbReference type="PANTHER" id="PTHR10412">
    <property type="entry name" value="MANNOSYL-OLIGOSACCHARIDE GLUCOSIDASE"/>
    <property type="match status" value="1"/>
</dbReference>
<dbReference type="InterPro" id="IPR008928">
    <property type="entry name" value="6-hairpin_glycosidase_sf"/>
</dbReference>
<dbReference type="SUPFAM" id="SSF48208">
    <property type="entry name" value="Six-hairpin glycosidases"/>
    <property type="match status" value="1"/>
</dbReference>
<dbReference type="Pfam" id="PF03200">
    <property type="entry name" value="Glyco_hydro_63"/>
    <property type="match status" value="1"/>
</dbReference>
<reference evidence="3 4" key="1">
    <citation type="journal article" date="2007" name="Appl. Environ. Microbiol.">
        <title>Genome sequence of the cellulolytic gliding bacterium Cytophaga hutchinsonii.</title>
        <authorList>
            <person name="Xie G."/>
            <person name="Bruce D.C."/>
            <person name="Challacombe J.F."/>
            <person name="Chertkov O."/>
            <person name="Detter J.C."/>
            <person name="Gilna P."/>
            <person name="Han C.S."/>
            <person name="Lucas S."/>
            <person name="Misra M."/>
            <person name="Myers G.L."/>
            <person name="Richardson P."/>
            <person name="Tapia R."/>
            <person name="Thayer N."/>
            <person name="Thompson L.S."/>
            <person name="Brettin T.S."/>
            <person name="Henrissat B."/>
            <person name="Wilson D.B."/>
            <person name="McBride M.J."/>
        </authorList>
    </citation>
    <scope>NUCLEOTIDE SEQUENCE [LARGE SCALE GENOMIC DNA]</scope>
    <source>
        <strain evidence="4">ATCC 33406 / DSM 1761 / CIP 103989 / NBRC 15051 / NCIMB 9469 / D465</strain>
    </source>
</reference>
<dbReference type="GO" id="GO:0004573">
    <property type="term" value="F:Glc3Man9GlcNAc2 oligosaccharide glucosidase activity"/>
    <property type="evidence" value="ECO:0007669"/>
    <property type="project" value="InterPro"/>
</dbReference>
<feature type="domain" description="Glycosyl hydrolase family 63 C-terminal" evidence="1">
    <location>
        <begin position="699"/>
        <end position="786"/>
    </location>
</feature>
<dbReference type="AlphaFoldDB" id="A0A6N4SUS1"/>
<name>A0A6N4SUS1_CYTH3</name>
<organism evidence="3 4">
    <name type="scientific">Cytophaga hutchinsonii (strain ATCC 33406 / DSM 1761 / CIP 103989 / NBRC 15051 / NCIMB 9469 / D465)</name>
    <dbReference type="NCBI Taxonomy" id="269798"/>
    <lineage>
        <taxon>Bacteria</taxon>
        <taxon>Pseudomonadati</taxon>
        <taxon>Bacteroidota</taxon>
        <taxon>Cytophagia</taxon>
        <taxon>Cytophagales</taxon>
        <taxon>Cytophagaceae</taxon>
        <taxon>Cytophaga</taxon>
    </lineage>
</organism>
<keyword evidence="4" id="KW-1185">Reference proteome</keyword>
<dbReference type="InterPro" id="IPR054491">
    <property type="entry name" value="MGH1-like_GH"/>
</dbReference>
<sequence length="881" mass="102678">MSKYKTAEHNRLKTSKENNPWKNWGPFLTERQWGTVREDYSEDGSAWEHTTHDMARSYTYRWGEEGIAGISDNKSLLCFSVALWNGKDPILKERLFGMTGNQGNHGEDVKELYYYLDSTPTHSYMKMLYKYPQAEFPYQKLIDGNQRSRHDPEYELIDTGVFDEDKYFDVFVEYAKGDMEDILIKISVVNRGPVEAEITVLPTLWFRNIWTWGYDFAKPKMAAKKDGSIKIEHDFIGERNFYSDQADRLLFCENESNNKRLYNKANKYSYCKDGINDYVVNDNQNAVNMLQREGTKASSMYKLKVKPGETKVVRTRLTDKTLKKPFEDFDQIFEKRLHEANEFYNEVQDGVKDEELRLIQRQGYAGMMWCKQFFYFNVQQWLDGDPVRKGLVPESRKKGRNSHWEHLNNSNVISMPDKWEYPWYAAWDLAFHCIPIAQIDPDFAKRQLTILLREYYMHPNGQIPAYEWNFGDVNPPVHAWATWRVYELDKERNNGVGDTAFLERILHKLTMNFTWWVNQKDKDGKNIFEGGFLGLDNIGVFDRSQPLPIGGRTEQSDGTSWMAMYSLNMLRISTELALTNPVYQDLASKYFEHFLYIAGAMNNIGDSGVGLWDEEDQFYFDIIHLPNGKSQHLKVKSIVGIIPLFAVEVLTKSNVEKLPDFKRRLEWILANRPDLASQVSRWTDDGDHNTKLLSLLRGHRMTMVLKRMLNETEFLSDYGIRALSKEHEAKPYEFNYHGKVFSVVYKPAESDSAMFGGNSNWRGPIWFPINYMIVESLMKFHSYYGDAFVIEYPTGSGNMLTLKDIAAELSDRLINIFRLDKKGKRPVNGEIDKFSTDPNFKDLITFYEFFHGDNGRGCGASHQTGWTGLVATLIHEFKREE</sequence>
<dbReference type="PANTHER" id="PTHR10412:SF10">
    <property type="entry name" value="GLYCOSYL HYDROLASE FAMILY 63 C-TERMINAL DOMAIN-CONTAINING PROTEIN"/>
    <property type="match status" value="1"/>
</dbReference>
<dbReference type="GO" id="GO:0009311">
    <property type="term" value="P:oligosaccharide metabolic process"/>
    <property type="evidence" value="ECO:0007669"/>
    <property type="project" value="InterPro"/>
</dbReference>
<evidence type="ECO:0000259" key="1">
    <source>
        <dbReference type="Pfam" id="PF03200"/>
    </source>
</evidence>
<dbReference type="OrthoDB" id="9781878at2"/>